<dbReference type="GO" id="GO:0044205">
    <property type="term" value="P:'de novo' UMP biosynthetic process"/>
    <property type="evidence" value="ECO:0007669"/>
    <property type="project" value="UniProtKB-UniPathway"/>
</dbReference>
<proteinExistence type="predicted"/>
<gene>
    <name evidence="7" type="ORF">KSX_38520</name>
</gene>
<keyword evidence="4" id="KW-0210">Decarboxylase</keyword>
<dbReference type="InterPro" id="IPR011060">
    <property type="entry name" value="RibuloseP-bd_barrel"/>
</dbReference>
<evidence type="ECO:0000313" key="7">
    <source>
        <dbReference type="EMBL" id="GHO45689.1"/>
    </source>
</evidence>
<name>A0A8J3HXR9_9CHLR</name>
<dbReference type="PANTHER" id="PTHR43375:SF1">
    <property type="entry name" value="OROTIDINE 5'-PHOSPHATE DECARBOXYLASE"/>
    <property type="match status" value="1"/>
</dbReference>
<comment type="pathway">
    <text evidence="1">Pyrimidine metabolism; UMP biosynthesis via de novo pathway; UMP from orotate: step 2/2.</text>
</comment>
<dbReference type="Proteomes" id="UP000612362">
    <property type="component" value="Unassembled WGS sequence"/>
</dbReference>
<dbReference type="InterPro" id="IPR011995">
    <property type="entry name" value="OMPdecase_type-2"/>
</dbReference>
<comment type="caution">
    <text evidence="7">The sequence shown here is derived from an EMBL/GenBank/DDBJ whole genome shotgun (WGS) entry which is preliminary data.</text>
</comment>
<dbReference type="EMBL" id="BNJF01000001">
    <property type="protein sequence ID" value="GHO45689.1"/>
    <property type="molecule type" value="Genomic_DNA"/>
</dbReference>
<dbReference type="AlphaFoldDB" id="A0A8J3HXR9"/>
<evidence type="ECO:0000256" key="6">
    <source>
        <dbReference type="ARBA" id="ARBA00033428"/>
    </source>
</evidence>
<sequence>MLDEQGEERPLYEIVAQRVREWDTEGNCGLVVGATYPEELRRIRAICPHMPILIPGIGAQGGDLEASVLAGVDEHGELAIISSSRSVLYASAGDDFASASAEEARRVRNQINTIRHALV</sequence>
<evidence type="ECO:0000256" key="3">
    <source>
        <dbReference type="ARBA" id="ARBA00021923"/>
    </source>
</evidence>
<evidence type="ECO:0000256" key="5">
    <source>
        <dbReference type="ARBA" id="ARBA00022975"/>
    </source>
</evidence>
<dbReference type="GO" id="GO:0004590">
    <property type="term" value="F:orotidine-5'-phosphate decarboxylase activity"/>
    <property type="evidence" value="ECO:0007669"/>
    <property type="project" value="UniProtKB-EC"/>
</dbReference>
<evidence type="ECO:0000256" key="1">
    <source>
        <dbReference type="ARBA" id="ARBA00004861"/>
    </source>
</evidence>
<dbReference type="InterPro" id="IPR013785">
    <property type="entry name" value="Aldolase_TIM"/>
</dbReference>
<organism evidence="7 8">
    <name type="scientific">Ktedonospora formicarum</name>
    <dbReference type="NCBI Taxonomy" id="2778364"/>
    <lineage>
        <taxon>Bacteria</taxon>
        <taxon>Bacillati</taxon>
        <taxon>Chloroflexota</taxon>
        <taxon>Ktedonobacteria</taxon>
        <taxon>Ktedonobacterales</taxon>
        <taxon>Ktedonobacteraceae</taxon>
        <taxon>Ktedonospora</taxon>
    </lineage>
</organism>
<accession>A0A8J3HXR9</accession>
<dbReference type="SUPFAM" id="SSF51366">
    <property type="entry name" value="Ribulose-phoshate binding barrel"/>
    <property type="match status" value="1"/>
</dbReference>
<keyword evidence="5" id="KW-0665">Pyrimidine biosynthesis</keyword>
<keyword evidence="8" id="KW-1185">Reference proteome</keyword>
<evidence type="ECO:0000313" key="8">
    <source>
        <dbReference type="Proteomes" id="UP000612362"/>
    </source>
</evidence>
<reference evidence="7" key="1">
    <citation type="submission" date="2020-10" db="EMBL/GenBank/DDBJ databases">
        <title>Taxonomic study of unclassified bacteria belonging to the class Ktedonobacteria.</title>
        <authorList>
            <person name="Yabe S."/>
            <person name="Wang C.M."/>
            <person name="Zheng Y."/>
            <person name="Sakai Y."/>
            <person name="Cavaletti L."/>
            <person name="Monciardini P."/>
            <person name="Donadio S."/>
        </authorList>
    </citation>
    <scope>NUCLEOTIDE SEQUENCE</scope>
    <source>
        <strain evidence="7">SOSP1-1</strain>
    </source>
</reference>
<keyword evidence="4" id="KW-0456">Lyase</keyword>
<protein>
    <recommendedName>
        <fullName evidence="3">Orotidine 5'-phosphate decarboxylase</fullName>
        <ecNumber evidence="2">4.1.1.23</ecNumber>
    </recommendedName>
    <alternativeName>
        <fullName evidence="6">OMP decarboxylase</fullName>
    </alternativeName>
</protein>
<dbReference type="EC" id="4.1.1.23" evidence="2"/>
<evidence type="ECO:0000256" key="2">
    <source>
        <dbReference type="ARBA" id="ARBA00012321"/>
    </source>
</evidence>
<dbReference type="Gene3D" id="3.20.20.70">
    <property type="entry name" value="Aldolase class I"/>
    <property type="match status" value="1"/>
</dbReference>
<dbReference type="PANTHER" id="PTHR43375">
    <property type="entry name" value="OROTIDINE 5'-PHOSPHATE DECARBOXYLASE"/>
    <property type="match status" value="1"/>
</dbReference>
<evidence type="ECO:0000256" key="4">
    <source>
        <dbReference type="ARBA" id="ARBA00022793"/>
    </source>
</evidence>
<dbReference type="UniPathway" id="UPA00070">
    <property type="reaction ID" value="UER00120"/>
</dbReference>